<sequence length="106" mass="10921">MSWLLLAGAIVSEVAATLCLRVAATGRRWAYIPVALGYVIAFGLLSATLSAGMPLGVAYGIWTAAGIVATAVLSRVLFHEPLTRTMLAGMGLIVVGVLLVELGGTH</sequence>
<evidence type="ECO:0000256" key="4">
    <source>
        <dbReference type="ARBA" id="ARBA00022692"/>
    </source>
</evidence>
<evidence type="ECO:0000256" key="3">
    <source>
        <dbReference type="ARBA" id="ARBA00022475"/>
    </source>
</evidence>
<reference evidence="9 10" key="1">
    <citation type="submission" date="2020-08" db="EMBL/GenBank/DDBJ databases">
        <title>Sequencing the genomes of 1000 actinobacteria strains.</title>
        <authorList>
            <person name="Klenk H.-P."/>
        </authorList>
    </citation>
    <scope>NUCLEOTIDE SEQUENCE [LARGE SCALE GENOMIC DNA]</scope>
    <source>
        <strain evidence="9 10">DSM 28796</strain>
    </source>
</reference>
<evidence type="ECO:0000256" key="5">
    <source>
        <dbReference type="ARBA" id="ARBA00022989"/>
    </source>
</evidence>
<dbReference type="Proteomes" id="UP000588158">
    <property type="component" value="Unassembled WGS sequence"/>
</dbReference>
<keyword evidence="10" id="KW-1185">Reference proteome</keyword>
<keyword evidence="5 8" id="KW-1133">Transmembrane helix</keyword>
<organism evidence="9 10">
    <name type="scientific">Brachybacterium aquaticum</name>
    <dbReference type="NCBI Taxonomy" id="1432564"/>
    <lineage>
        <taxon>Bacteria</taxon>
        <taxon>Bacillati</taxon>
        <taxon>Actinomycetota</taxon>
        <taxon>Actinomycetes</taxon>
        <taxon>Micrococcales</taxon>
        <taxon>Dermabacteraceae</taxon>
        <taxon>Brachybacterium</taxon>
    </lineage>
</organism>
<evidence type="ECO:0000313" key="9">
    <source>
        <dbReference type="EMBL" id="MBB5833059.1"/>
    </source>
</evidence>
<protein>
    <submittedName>
        <fullName evidence="9">Small multidrug resistance pump</fullName>
    </submittedName>
</protein>
<evidence type="ECO:0000256" key="1">
    <source>
        <dbReference type="ARBA" id="ARBA00004651"/>
    </source>
</evidence>
<evidence type="ECO:0000256" key="6">
    <source>
        <dbReference type="ARBA" id="ARBA00023136"/>
    </source>
</evidence>
<accession>A0A841ACS3</accession>
<dbReference type="AlphaFoldDB" id="A0A841ACS3"/>
<dbReference type="EMBL" id="JACHLZ010000001">
    <property type="protein sequence ID" value="MBB5833059.1"/>
    <property type="molecule type" value="Genomic_DNA"/>
</dbReference>
<feature type="transmembrane region" description="Helical" evidence="8">
    <location>
        <begin position="29"/>
        <end position="49"/>
    </location>
</feature>
<proteinExistence type="inferred from homology"/>
<gene>
    <name evidence="9" type="ORF">HNR70_002872</name>
</gene>
<dbReference type="RefSeq" id="WP_184326273.1">
    <property type="nucleotide sequence ID" value="NZ_JACHLZ010000001.1"/>
</dbReference>
<name>A0A841ACS3_9MICO</name>
<dbReference type="Pfam" id="PF00893">
    <property type="entry name" value="Multi_Drug_Res"/>
    <property type="match status" value="1"/>
</dbReference>
<feature type="transmembrane region" description="Helical" evidence="8">
    <location>
        <begin position="56"/>
        <end position="78"/>
    </location>
</feature>
<feature type="transmembrane region" description="Helical" evidence="8">
    <location>
        <begin position="84"/>
        <end position="104"/>
    </location>
</feature>
<comment type="caution">
    <text evidence="9">The sequence shown here is derived from an EMBL/GenBank/DDBJ whole genome shotgun (WGS) entry which is preliminary data.</text>
</comment>
<dbReference type="Gene3D" id="1.10.3730.20">
    <property type="match status" value="1"/>
</dbReference>
<evidence type="ECO:0000313" key="10">
    <source>
        <dbReference type="Proteomes" id="UP000588158"/>
    </source>
</evidence>
<comment type="similarity">
    <text evidence="7">Belongs to the drug/metabolite transporter (DMT) superfamily. Small multidrug resistance (SMR) (TC 2.A.7.1) family.</text>
</comment>
<evidence type="ECO:0000256" key="7">
    <source>
        <dbReference type="RuleBase" id="RU003942"/>
    </source>
</evidence>
<dbReference type="InterPro" id="IPR037185">
    <property type="entry name" value="EmrE-like"/>
</dbReference>
<dbReference type="InterPro" id="IPR000390">
    <property type="entry name" value="Small_drug/metabolite_transptr"/>
</dbReference>
<dbReference type="PANTHER" id="PTHR30561:SF1">
    <property type="entry name" value="MULTIDRUG TRANSPORTER EMRE"/>
    <property type="match status" value="1"/>
</dbReference>
<dbReference type="GO" id="GO:0005886">
    <property type="term" value="C:plasma membrane"/>
    <property type="evidence" value="ECO:0007669"/>
    <property type="project" value="UniProtKB-SubCell"/>
</dbReference>
<evidence type="ECO:0000256" key="8">
    <source>
        <dbReference type="SAM" id="Phobius"/>
    </source>
</evidence>
<dbReference type="SUPFAM" id="SSF103481">
    <property type="entry name" value="Multidrug resistance efflux transporter EmrE"/>
    <property type="match status" value="1"/>
</dbReference>
<keyword evidence="6 8" id="KW-0472">Membrane</keyword>
<keyword evidence="3" id="KW-1003">Cell membrane</keyword>
<dbReference type="PANTHER" id="PTHR30561">
    <property type="entry name" value="SMR FAMILY PROTON-DEPENDENT DRUG EFFLUX TRANSPORTER SUGE"/>
    <property type="match status" value="1"/>
</dbReference>
<keyword evidence="4 7" id="KW-0812">Transmembrane</keyword>
<dbReference type="InterPro" id="IPR045324">
    <property type="entry name" value="Small_multidrug_res"/>
</dbReference>
<comment type="subcellular location">
    <subcellularLocation>
        <location evidence="1 7">Cell membrane</location>
        <topology evidence="1 7">Multi-pass membrane protein</topology>
    </subcellularLocation>
</comment>
<dbReference type="GO" id="GO:0022857">
    <property type="term" value="F:transmembrane transporter activity"/>
    <property type="evidence" value="ECO:0007669"/>
    <property type="project" value="InterPro"/>
</dbReference>
<evidence type="ECO:0000256" key="2">
    <source>
        <dbReference type="ARBA" id="ARBA00022448"/>
    </source>
</evidence>
<keyword evidence="2" id="KW-0813">Transport</keyword>